<dbReference type="Proteomes" id="UP000790787">
    <property type="component" value="Chromosome 1"/>
</dbReference>
<proteinExistence type="predicted"/>
<reference evidence="1" key="1">
    <citation type="journal article" date="2014" name="Nat. Commun.">
        <title>The tobacco genome sequence and its comparison with those of tomato and potato.</title>
        <authorList>
            <person name="Sierro N."/>
            <person name="Battey J.N."/>
            <person name="Ouadi S."/>
            <person name="Bakaher N."/>
            <person name="Bovet L."/>
            <person name="Willig A."/>
            <person name="Goepfert S."/>
            <person name="Peitsch M.C."/>
            <person name="Ivanov N.V."/>
        </authorList>
    </citation>
    <scope>NUCLEOTIDE SEQUENCE [LARGE SCALE GENOMIC DNA]</scope>
</reference>
<evidence type="ECO:0000313" key="2">
    <source>
        <dbReference type="RefSeq" id="XP_075076393.1"/>
    </source>
</evidence>
<reference evidence="2" key="2">
    <citation type="submission" date="2025-08" db="UniProtKB">
        <authorList>
            <consortium name="RefSeq"/>
        </authorList>
    </citation>
    <scope>IDENTIFICATION</scope>
    <source>
        <tissue evidence="2">Leaf</tissue>
    </source>
</reference>
<evidence type="ECO:0000313" key="1">
    <source>
        <dbReference type="Proteomes" id="UP000790787"/>
    </source>
</evidence>
<dbReference type="RefSeq" id="XP_075076393.1">
    <property type="nucleotide sequence ID" value="XM_075220292.1"/>
</dbReference>
<name>A0AC58RUI8_TOBAC</name>
<keyword evidence="1" id="KW-1185">Reference proteome</keyword>
<sequence>MSLKGILEVKILDVWGICFMGPFTASNTHQYILVAVDYVSNWAKVVALPMNDAKVVVNFVKRNIFTRFRTPRALIVKKKLLGNLCAYYGVRHNVATYYHPQTSGQVVVSNK</sequence>
<gene>
    <name evidence="2" type="primary">LOC142163040</name>
</gene>
<protein>
    <submittedName>
        <fullName evidence="2">Uncharacterized protein LOC142163040</fullName>
    </submittedName>
</protein>
<organism evidence="1 2">
    <name type="scientific">Nicotiana tabacum</name>
    <name type="common">Common tobacco</name>
    <dbReference type="NCBI Taxonomy" id="4097"/>
    <lineage>
        <taxon>Eukaryota</taxon>
        <taxon>Viridiplantae</taxon>
        <taxon>Streptophyta</taxon>
        <taxon>Embryophyta</taxon>
        <taxon>Tracheophyta</taxon>
        <taxon>Spermatophyta</taxon>
        <taxon>Magnoliopsida</taxon>
        <taxon>eudicotyledons</taxon>
        <taxon>Gunneridae</taxon>
        <taxon>Pentapetalae</taxon>
        <taxon>asterids</taxon>
        <taxon>lamiids</taxon>
        <taxon>Solanales</taxon>
        <taxon>Solanaceae</taxon>
        <taxon>Nicotianoideae</taxon>
        <taxon>Nicotianeae</taxon>
        <taxon>Nicotiana</taxon>
    </lineage>
</organism>
<accession>A0AC58RUI8</accession>